<dbReference type="EMBL" id="JQBT01000012">
    <property type="protein sequence ID" value="KRN79993.1"/>
    <property type="molecule type" value="Genomic_DNA"/>
</dbReference>
<organism evidence="10 11">
    <name type="scientific">Fructilactobacillus lindneri DSM 20690 = JCM 11027</name>
    <dbReference type="NCBI Taxonomy" id="1122148"/>
    <lineage>
        <taxon>Bacteria</taxon>
        <taxon>Bacillati</taxon>
        <taxon>Bacillota</taxon>
        <taxon>Bacilli</taxon>
        <taxon>Lactobacillales</taxon>
        <taxon>Lactobacillaceae</taxon>
        <taxon>Fructilactobacillus</taxon>
    </lineage>
</organism>
<feature type="transmembrane region" description="Helical" evidence="7">
    <location>
        <begin position="34"/>
        <end position="53"/>
    </location>
</feature>
<feature type="domain" description="Concentrative nucleoside transporter N-terminal" evidence="8">
    <location>
        <begin position="10"/>
        <end position="82"/>
    </location>
</feature>
<dbReference type="InterPro" id="IPR008276">
    <property type="entry name" value="C_nuclsd_transpt"/>
</dbReference>
<feature type="transmembrane region" description="Helical" evidence="7">
    <location>
        <begin position="272"/>
        <end position="294"/>
    </location>
</feature>
<feature type="transmembrane region" description="Helical" evidence="7">
    <location>
        <begin position="167"/>
        <end position="187"/>
    </location>
</feature>
<feature type="transmembrane region" description="Helical" evidence="7">
    <location>
        <begin position="96"/>
        <end position="117"/>
    </location>
</feature>
<keyword evidence="3" id="KW-1003">Cell membrane</keyword>
<evidence type="ECO:0000256" key="4">
    <source>
        <dbReference type="ARBA" id="ARBA00022692"/>
    </source>
</evidence>
<keyword evidence="6 7" id="KW-0472">Membrane</keyword>
<dbReference type="AlphaFoldDB" id="A0A0R2JSB9"/>
<gene>
    <name evidence="10" type="ORF">IV52_GL000110</name>
</gene>
<dbReference type="OrthoDB" id="9766455at2"/>
<evidence type="ECO:0000259" key="8">
    <source>
        <dbReference type="Pfam" id="PF01773"/>
    </source>
</evidence>
<feature type="transmembrane region" description="Helical" evidence="7">
    <location>
        <begin position="365"/>
        <end position="389"/>
    </location>
</feature>
<evidence type="ECO:0000256" key="6">
    <source>
        <dbReference type="ARBA" id="ARBA00023136"/>
    </source>
</evidence>
<dbReference type="Pfam" id="PF01773">
    <property type="entry name" value="Nucleos_tra2_N"/>
    <property type="match status" value="1"/>
</dbReference>
<protein>
    <submittedName>
        <fullName evidence="10">Purine nucleoside transport protein nupG</fullName>
    </submittedName>
</protein>
<feature type="transmembrane region" description="Helical" evidence="7">
    <location>
        <begin position="306"/>
        <end position="326"/>
    </location>
</feature>
<dbReference type="GO" id="GO:0015293">
    <property type="term" value="F:symporter activity"/>
    <property type="evidence" value="ECO:0007669"/>
    <property type="project" value="TreeGrafter"/>
</dbReference>
<feature type="transmembrane region" description="Helical" evidence="7">
    <location>
        <begin position="65"/>
        <end position="84"/>
    </location>
</feature>
<dbReference type="PANTHER" id="PTHR10590">
    <property type="entry name" value="SODIUM/NUCLEOSIDE COTRANSPORTER"/>
    <property type="match status" value="1"/>
</dbReference>
<dbReference type="RefSeq" id="WP_056997559.1">
    <property type="nucleotide sequence ID" value="NZ_FUXS01000004.1"/>
</dbReference>
<proteinExistence type="inferred from homology"/>
<comment type="similarity">
    <text evidence="2">Belongs to the concentrative nucleoside transporter (CNT) (TC 2.A.41) family.</text>
</comment>
<evidence type="ECO:0000256" key="1">
    <source>
        <dbReference type="ARBA" id="ARBA00004651"/>
    </source>
</evidence>
<evidence type="ECO:0000256" key="7">
    <source>
        <dbReference type="SAM" id="Phobius"/>
    </source>
</evidence>
<dbReference type="Pfam" id="PF07662">
    <property type="entry name" value="Nucleos_tra2_C"/>
    <property type="match status" value="1"/>
</dbReference>
<sequence>MNTYLIVNIIGVLVFLGIAFLFSKDHKNVNWRSVAIVLVLNLVIAFLLTNFSLGRDIVKGAASGFQWLVNISYTGIAFAFPDWVHVKQMNFFTSALLPILMIVPLFDILTYFGILPFCIKWIGRGMAFVTGQPKFESFYAVEMMFLGNTEAMAVSSVQLKHISSKRVLTIAMMSMSCITAAIVGAYAQMVPGQYVLTAIPLNILNAVIITNILNPVKVAKAEDKIYEVGDLGGSQEADHQVAEETVADKPEKPHREPFFSFLGDSILNAGKLILIIVANVIAFVALAALISKLLGLINPWLSLEHILGIIMFPFAWLMGLDVSHAFQFAQYMGTKLITNEFVVMGQVAPHINNPHLFSAHYRAELTVFLTSFANVSTVGMIIGCLKGLVNREKNDMISKNVGYLFLSGILVSLMSAGIVGIFVW</sequence>
<accession>A0A0R2JSB9</accession>
<comment type="caution">
    <text evidence="10">The sequence shown here is derived from an EMBL/GenBank/DDBJ whole genome shotgun (WGS) entry which is preliminary data.</text>
</comment>
<reference evidence="10 11" key="1">
    <citation type="journal article" date="2015" name="Genome Announc.">
        <title>Expanding the biotechnology potential of lactobacilli through comparative genomics of 213 strains and associated genera.</title>
        <authorList>
            <person name="Sun Z."/>
            <person name="Harris H.M."/>
            <person name="McCann A."/>
            <person name="Guo C."/>
            <person name="Argimon S."/>
            <person name="Zhang W."/>
            <person name="Yang X."/>
            <person name="Jeffery I.B."/>
            <person name="Cooney J.C."/>
            <person name="Kagawa T.F."/>
            <person name="Liu W."/>
            <person name="Song Y."/>
            <person name="Salvetti E."/>
            <person name="Wrobel A."/>
            <person name="Rasinkangas P."/>
            <person name="Parkhill J."/>
            <person name="Rea M.C."/>
            <person name="O'Sullivan O."/>
            <person name="Ritari J."/>
            <person name="Douillard F.P."/>
            <person name="Paul Ross R."/>
            <person name="Yang R."/>
            <person name="Briner A.E."/>
            <person name="Felis G.E."/>
            <person name="de Vos W.M."/>
            <person name="Barrangou R."/>
            <person name="Klaenhammer T.R."/>
            <person name="Caufield P.W."/>
            <person name="Cui Y."/>
            <person name="Zhang H."/>
            <person name="O'Toole P.W."/>
        </authorList>
    </citation>
    <scope>NUCLEOTIDE SEQUENCE [LARGE SCALE GENOMIC DNA]</scope>
    <source>
        <strain evidence="10 11">DSM 20690</strain>
    </source>
</reference>
<dbReference type="GO" id="GO:0005337">
    <property type="term" value="F:nucleoside transmembrane transporter activity"/>
    <property type="evidence" value="ECO:0007669"/>
    <property type="project" value="InterPro"/>
</dbReference>
<feature type="transmembrane region" description="Helical" evidence="7">
    <location>
        <begin position="6"/>
        <end position="22"/>
    </location>
</feature>
<dbReference type="STRING" id="53444.AYR59_00595"/>
<dbReference type="PANTHER" id="PTHR10590:SF19">
    <property type="entry name" value="PURINE NUCLEOSIDE TRANSPORT PROTEIN NUPG"/>
    <property type="match status" value="1"/>
</dbReference>
<evidence type="ECO:0000256" key="2">
    <source>
        <dbReference type="ARBA" id="ARBA00009033"/>
    </source>
</evidence>
<dbReference type="InterPro" id="IPR011657">
    <property type="entry name" value="CNT_C_dom"/>
</dbReference>
<dbReference type="GeneID" id="61249378"/>
<keyword evidence="11" id="KW-1185">Reference proteome</keyword>
<keyword evidence="5 7" id="KW-1133">Transmembrane helix</keyword>
<keyword evidence="4 7" id="KW-0812">Transmembrane</keyword>
<evidence type="ECO:0000313" key="10">
    <source>
        <dbReference type="EMBL" id="KRN79993.1"/>
    </source>
</evidence>
<evidence type="ECO:0000256" key="5">
    <source>
        <dbReference type="ARBA" id="ARBA00022989"/>
    </source>
</evidence>
<feature type="transmembrane region" description="Helical" evidence="7">
    <location>
        <begin position="401"/>
        <end position="423"/>
    </location>
</feature>
<evidence type="ECO:0000259" key="9">
    <source>
        <dbReference type="Pfam" id="PF07662"/>
    </source>
</evidence>
<dbReference type="InterPro" id="IPR002668">
    <property type="entry name" value="CNT_N_dom"/>
</dbReference>
<name>A0A0R2JSB9_9LACO</name>
<feature type="domain" description="Concentrative nucleoside transporter C-terminal" evidence="9">
    <location>
        <begin position="194"/>
        <end position="420"/>
    </location>
</feature>
<evidence type="ECO:0000313" key="11">
    <source>
        <dbReference type="Proteomes" id="UP000051565"/>
    </source>
</evidence>
<evidence type="ECO:0000256" key="3">
    <source>
        <dbReference type="ARBA" id="ARBA00022475"/>
    </source>
</evidence>
<dbReference type="GO" id="GO:0005886">
    <property type="term" value="C:plasma membrane"/>
    <property type="evidence" value="ECO:0007669"/>
    <property type="project" value="UniProtKB-SubCell"/>
</dbReference>
<dbReference type="Proteomes" id="UP000051565">
    <property type="component" value="Unassembled WGS sequence"/>
</dbReference>
<dbReference type="PATRIC" id="fig|1122148.6.peg.116"/>
<comment type="subcellular location">
    <subcellularLocation>
        <location evidence="1">Cell membrane</location>
        <topology evidence="1">Multi-pass membrane protein</topology>
    </subcellularLocation>
</comment>